<evidence type="ECO:0000256" key="1">
    <source>
        <dbReference type="SAM" id="MobiDB-lite"/>
    </source>
</evidence>
<sequence length="260" mass="26535">MNASVTPEAESAIADISARYGISRDAVLAMLFAVNSGGGTMAQFNIPELGGSGQWMCGGMTMVGDMFDNSLKARVDSLCNELSNLLATIQIFPPAPAGNDAFAGSGAQTSGNWGPADLGIPSSSGAQNDLRYAVFPGTRRLAIQVAGTTRVFDTGDHQISGVQQQQGTGYGSLSFSSQYGTFDVSSLVEPGADQVAGTPVAAPAPDAPAPAAEPVRGAASAPQGASDIVAAIESLADLHRRGILTDEEFAAKKAELLGRL</sequence>
<evidence type="ECO:0000313" key="4">
    <source>
        <dbReference type="Proteomes" id="UP000360750"/>
    </source>
</evidence>
<protein>
    <recommendedName>
        <fullName evidence="2">SHOCT domain-containing protein</fullName>
    </recommendedName>
</protein>
<feature type="domain" description="SHOCT" evidence="2">
    <location>
        <begin position="230"/>
        <end position="257"/>
    </location>
</feature>
<comment type="caution">
    <text evidence="3">The sequence shown here is derived from an EMBL/GenBank/DDBJ whole genome shotgun (WGS) entry which is preliminary data.</text>
</comment>
<dbReference type="Proteomes" id="UP000360750">
    <property type="component" value="Unassembled WGS sequence"/>
</dbReference>
<feature type="region of interest" description="Disordered" evidence="1">
    <location>
        <begin position="195"/>
        <end position="220"/>
    </location>
</feature>
<proteinExistence type="predicted"/>
<organism evidence="3 4">
    <name type="scientific">Gordonia paraffinivorans</name>
    <dbReference type="NCBI Taxonomy" id="175628"/>
    <lineage>
        <taxon>Bacteria</taxon>
        <taxon>Bacillati</taxon>
        <taxon>Actinomycetota</taxon>
        <taxon>Actinomycetes</taxon>
        <taxon>Mycobacteriales</taxon>
        <taxon>Gordoniaceae</taxon>
        <taxon>Gordonia</taxon>
    </lineage>
</organism>
<reference evidence="3 4" key="1">
    <citation type="submission" date="2019-02" db="EMBL/GenBank/DDBJ databases">
        <authorList>
            <consortium name="Pathogen Informatics"/>
        </authorList>
    </citation>
    <scope>NUCLEOTIDE SEQUENCE [LARGE SCALE GENOMIC DNA]</scope>
    <source>
        <strain evidence="3 4">3012STDY6756503</strain>
    </source>
</reference>
<dbReference type="RefSeq" id="WP_131734593.1">
    <property type="nucleotide sequence ID" value="NZ_CAACYD010000007.1"/>
</dbReference>
<dbReference type="AlphaFoldDB" id="A0ABD7V4E4"/>
<gene>
    <name evidence="3" type="ORF">NCTC8139_02672</name>
</gene>
<evidence type="ECO:0000259" key="2">
    <source>
        <dbReference type="Pfam" id="PF09851"/>
    </source>
</evidence>
<evidence type="ECO:0000313" key="3">
    <source>
        <dbReference type="EMBL" id="VFA89112.1"/>
    </source>
</evidence>
<dbReference type="GeneID" id="60750665"/>
<dbReference type="InterPro" id="IPR018649">
    <property type="entry name" value="SHOCT"/>
</dbReference>
<dbReference type="Pfam" id="PF09851">
    <property type="entry name" value="SHOCT"/>
    <property type="match status" value="1"/>
</dbReference>
<feature type="compositionally biased region" description="Low complexity" evidence="1">
    <location>
        <begin position="195"/>
        <end position="215"/>
    </location>
</feature>
<name>A0ABD7V4E4_9ACTN</name>
<accession>A0ABD7V4E4</accession>
<dbReference type="EMBL" id="CAACYD010000007">
    <property type="protein sequence ID" value="VFA89112.1"/>
    <property type="molecule type" value="Genomic_DNA"/>
</dbReference>